<evidence type="ECO:0000313" key="2">
    <source>
        <dbReference type="Proteomes" id="UP000257144"/>
    </source>
</evidence>
<dbReference type="EMBL" id="QNQT01000003">
    <property type="protein sequence ID" value="RDU37111.1"/>
    <property type="molecule type" value="Genomic_DNA"/>
</dbReference>
<name>A0A3D8GS75_9BACI</name>
<protein>
    <submittedName>
        <fullName evidence="1">Uncharacterized protein</fullName>
    </submittedName>
</protein>
<gene>
    <name evidence="1" type="ORF">DRW41_10535</name>
</gene>
<keyword evidence="2" id="KW-1185">Reference proteome</keyword>
<evidence type="ECO:0000313" key="1">
    <source>
        <dbReference type="EMBL" id="RDU37111.1"/>
    </source>
</evidence>
<proteinExistence type="predicted"/>
<dbReference type="Proteomes" id="UP000257144">
    <property type="component" value="Unassembled WGS sequence"/>
</dbReference>
<reference evidence="1 2" key="1">
    <citation type="submission" date="2018-07" db="EMBL/GenBank/DDBJ databases">
        <title>Bacillus sp. YLB-04 draft genome sequence.</title>
        <authorList>
            <person name="Yu L."/>
            <person name="Tang X."/>
        </authorList>
    </citation>
    <scope>NUCLEOTIDE SEQUENCE [LARGE SCALE GENOMIC DNA]</scope>
    <source>
        <strain evidence="1 2">YLB-04</strain>
    </source>
</reference>
<comment type="caution">
    <text evidence="1">The sequence shown here is derived from an EMBL/GenBank/DDBJ whole genome shotgun (WGS) entry which is preliminary data.</text>
</comment>
<sequence>MLFEEDYSTSWREKLARGDPAGMGFAEEAPLCSCAKDYSRMINFSSSQSYTKLFTDAILGVFSGSSFTARGKRSAWSVNQNICENHFL</sequence>
<dbReference type="AlphaFoldDB" id="A0A3D8GS75"/>
<accession>A0A3D8GS75</accession>
<organism evidence="1 2">
    <name type="scientific">Neobacillus piezotolerans</name>
    <dbReference type="NCBI Taxonomy" id="2259171"/>
    <lineage>
        <taxon>Bacteria</taxon>
        <taxon>Bacillati</taxon>
        <taxon>Bacillota</taxon>
        <taxon>Bacilli</taxon>
        <taxon>Bacillales</taxon>
        <taxon>Bacillaceae</taxon>
        <taxon>Neobacillus</taxon>
    </lineage>
</organism>